<dbReference type="EMBL" id="VWPK01000008">
    <property type="protein sequence ID" value="KAA5613133.1"/>
    <property type="molecule type" value="Genomic_DNA"/>
</dbReference>
<name>A0A5M6IXS0_9PROT</name>
<evidence type="ECO:0000313" key="1">
    <source>
        <dbReference type="EMBL" id="KAA5613133.1"/>
    </source>
</evidence>
<accession>A0A5M6IXS0</accession>
<organism evidence="1 2">
    <name type="scientific">Rhodovastum atsumiense</name>
    <dbReference type="NCBI Taxonomy" id="504468"/>
    <lineage>
        <taxon>Bacteria</taxon>
        <taxon>Pseudomonadati</taxon>
        <taxon>Pseudomonadota</taxon>
        <taxon>Alphaproteobacteria</taxon>
        <taxon>Acetobacterales</taxon>
        <taxon>Acetobacteraceae</taxon>
        <taxon>Rhodovastum</taxon>
    </lineage>
</organism>
<reference evidence="1 2" key="1">
    <citation type="submission" date="2019-09" db="EMBL/GenBank/DDBJ databases">
        <title>Genome sequence of Rhodovastum atsumiense, a diverse member of the Acetobacteraceae family of non-sulfur purple photosynthetic bacteria.</title>
        <authorList>
            <person name="Meyer T."/>
            <person name="Kyndt J."/>
        </authorList>
    </citation>
    <scope>NUCLEOTIDE SEQUENCE [LARGE SCALE GENOMIC DNA]</scope>
    <source>
        <strain evidence="1 2">DSM 21279</strain>
    </source>
</reference>
<comment type="caution">
    <text evidence="1">The sequence shown here is derived from an EMBL/GenBank/DDBJ whole genome shotgun (WGS) entry which is preliminary data.</text>
</comment>
<gene>
    <name evidence="1" type="ORF">F1189_06480</name>
</gene>
<protein>
    <submittedName>
        <fullName evidence="1">Uncharacterized protein</fullName>
    </submittedName>
</protein>
<dbReference type="AlphaFoldDB" id="A0A5M6IXS0"/>
<dbReference type="Proteomes" id="UP000325255">
    <property type="component" value="Unassembled WGS sequence"/>
</dbReference>
<sequence length="73" mass="8641">MPACRPWARPSPPLRPGHRCRCRRRPCRRPDRCRRHRPPRARRPRPGCRCRRVPGRPDCRLPLPSPRTRPAPG</sequence>
<evidence type="ECO:0000313" key="2">
    <source>
        <dbReference type="Proteomes" id="UP000325255"/>
    </source>
</evidence>
<keyword evidence="2" id="KW-1185">Reference proteome</keyword>
<proteinExistence type="predicted"/>